<keyword evidence="2" id="KW-1133">Transmembrane helix</keyword>
<feature type="domain" description="HTH cro/C1-type" evidence="3">
    <location>
        <begin position="9"/>
        <end position="63"/>
    </location>
</feature>
<gene>
    <name evidence="4" type="ORF">GCM10011482_22160</name>
</gene>
<dbReference type="PANTHER" id="PTHR46558">
    <property type="entry name" value="TRACRIPTIONAL REGULATORY PROTEIN-RELATED-RELATED"/>
    <property type="match status" value="1"/>
</dbReference>
<proteinExistence type="predicted"/>
<reference evidence="4" key="1">
    <citation type="journal article" date="2014" name="Int. J. Syst. Evol. Microbiol.">
        <title>Complete genome sequence of Corynebacterium casei LMG S-19264T (=DSM 44701T), isolated from a smear-ripened cheese.</title>
        <authorList>
            <consortium name="US DOE Joint Genome Institute (JGI-PGF)"/>
            <person name="Walter F."/>
            <person name="Albersmeier A."/>
            <person name="Kalinowski J."/>
            <person name="Ruckert C."/>
        </authorList>
    </citation>
    <scope>NUCLEOTIDE SEQUENCE</scope>
    <source>
        <strain evidence="4">CCM 8433</strain>
    </source>
</reference>
<dbReference type="PANTHER" id="PTHR46558:SF11">
    <property type="entry name" value="HTH-TYPE TRANSCRIPTIONAL REGULATOR XRE"/>
    <property type="match status" value="1"/>
</dbReference>
<dbReference type="Proteomes" id="UP000622610">
    <property type="component" value="Unassembled WGS sequence"/>
</dbReference>
<name>A0A917N745_9ENTE</name>
<keyword evidence="2" id="KW-0812">Transmembrane</keyword>
<dbReference type="AlphaFoldDB" id="A0A917N745"/>
<evidence type="ECO:0000256" key="2">
    <source>
        <dbReference type="SAM" id="Phobius"/>
    </source>
</evidence>
<comment type="caution">
    <text evidence="4">The sequence shown here is derived from an EMBL/GenBank/DDBJ whole genome shotgun (WGS) entry which is preliminary data.</text>
</comment>
<keyword evidence="5" id="KW-1185">Reference proteome</keyword>
<evidence type="ECO:0000259" key="3">
    <source>
        <dbReference type="PROSITE" id="PS50943"/>
    </source>
</evidence>
<reference evidence="4" key="2">
    <citation type="submission" date="2020-09" db="EMBL/GenBank/DDBJ databases">
        <authorList>
            <person name="Sun Q."/>
            <person name="Sedlacek I."/>
        </authorList>
    </citation>
    <scope>NUCLEOTIDE SEQUENCE</scope>
    <source>
        <strain evidence="4">CCM 8433</strain>
    </source>
</reference>
<protein>
    <recommendedName>
        <fullName evidence="3">HTH cro/C1-type domain-containing protein</fullName>
    </recommendedName>
</protein>
<evidence type="ECO:0000313" key="4">
    <source>
        <dbReference type="EMBL" id="GGI66562.1"/>
    </source>
</evidence>
<dbReference type="EMBL" id="BMDT01000012">
    <property type="protein sequence ID" value="GGI66562.1"/>
    <property type="molecule type" value="Genomic_DNA"/>
</dbReference>
<dbReference type="InterPro" id="IPR001387">
    <property type="entry name" value="Cro/C1-type_HTH"/>
</dbReference>
<keyword evidence="2" id="KW-0472">Membrane</keyword>
<dbReference type="SMART" id="SM00530">
    <property type="entry name" value="HTH_XRE"/>
    <property type="match status" value="1"/>
</dbReference>
<dbReference type="InterPro" id="IPR010982">
    <property type="entry name" value="Lambda_DNA-bd_dom_sf"/>
</dbReference>
<evidence type="ECO:0000256" key="1">
    <source>
        <dbReference type="ARBA" id="ARBA00023125"/>
    </source>
</evidence>
<dbReference type="RefSeq" id="WP_188368388.1">
    <property type="nucleotide sequence ID" value="NZ_BMDT01000012.1"/>
</dbReference>
<dbReference type="Gene3D" id="1.10.260.40">
    <property type="entry name" value="lambda repressor-like DNA-binding domains"/>
    <property type="match status" value="1"/>
</dbReference>
<sequence length="199" mass="22892">MEINIGERLKEIRIKNNLTQEGLGEHLFLTRQTISKWETGKSVPDLENLILLSKLYQVSLDQLVGLESLDYSSEKIKKSNQRKERNFMLTKAAKIFCLAVASVFFIFYGTAVHKEHALQNSPLYEGSIKIFSVENVEYEIENPKEGERSGKIVSITLKSGQKIDRPKYEDIKKMDITKAYRYLNSNYSSASLQIKDFND</sequence>
<dbReference type="SUPFAM" id="SSF47413">
    <property type="entry name" value="lambda repressor-like DNA-binding domains"/>
    <property type="match status" value="1"/>
</dbReference>
<feature type="transmembrane region" description="Helical" evidence="2">
    <location>
        <begin position="92"/>
        <end position="111"/>
    </location>
</feature>
<organism evidence="4 5">
    <name type="scientific">Enterococcus alcedinis</name>
    <dbReference type="NCBI Taxonomy" id="1274384"/>
    <lineage>
        <taxon>Bacteria</taxon>
        <taxon>Bacillati</taxon>
        <taxon>Bacillota</taxon>
        <taxon>Bacilli</taxon>
        <taxon>Lactobacillales</taxon>
        <taxon>Enterococcaceae</taxon>
        <taxon>Enterococcus</taxon>
    </lineage>
</organism>
<evidence type="ECO:0000313" key="5">
    <source>
        <dbReference type="Proteomes" id="UP000622610"/>
    </source>
</evidence>
<dbReference type="Pfam" id="PF01381">
    <property type="entry name" value="HTH_3"/>
    <property type="match status" value="1"/>
</dbReference>
<accession>A0A917N745</accession>
<keyword evidence="1" id="KW-0238">DNA-binding</keyword>
<dbReference type="GO" id="GO:0003677">
    <property type="term" value="F:DNA binding"/>
    <property type="evidence" value="ECO:0007669"/>
    <property type="project" value="UniProtKB-KW"/>
</dbReference>
<dbReference type="CDD" id="cd00093">
    <property type="entry name" value="HTH_XRE"/>
    <property type="match status" value="1"/>
</dbReference>
<dbReference type="PROSITE" id="PS50943">
    <property type="entry name" value="HTH_CROC1"/>
    <property type="match status" value="1"/>
</dbReference>